<organism evidence="3 4">
    <name type="scientific">Hyphomicrobium sulfonivorans</name>
    <dbReference type="NCBI Taxonomy" id="121290"/>
    <lineage>
        <taxon>Bacteria</taxon>
        <taxon>Pseudomonadati</taxon>
        <taxon>Pseudomonadota</taxon>
        <taxon>Alphaproteobacteria</taxon>
        <taxon>Hyphomicrobiales</taxon>
        <taxon>Hyphomicrobiaceae</taxon>
        <taxon>Hyphomicrobium</taxon>
    </lineage>
</organism>
<comment type="caution">
    <text evidence="3">The sequence shown here is derived from an EMBL/GenBank/DDBJ whole genome shotgun (WGS) entry which is preliminary data.</text>
</comment>
<dbReference type="OrthoDB" id="479677at2"/>
<dbReference type="PANTHER" id="PTHR39184">
    <property type="match status" value="1"/>
</dbReference>
<dbReference type="Gene3D" id="3.30.420.280">
    <property type="match status" value="1"/>
</dbReference>
<evidence type="ECO:0000313" key="3">
    <source>
        <dbReference type="EMBL" id="KWT70758.1"/>
    </source>
</evidence>
<dbReference type="PATRIC" id="fig|121290.4.peg.3515"/>
<feature type="domain" description="Phage terminase large subunit C-terminal" evidence="2">
    <location>
        <begin position="249"/>
        <end position="391"/>
    </location>
</feature>
<reference evidence="3 4" key="1">
    <citation type="submission" date="2015-10" db="EMBL/GenBank/DDBJ databases">
        <title>Transcriptomic analysis of a linuron degrading triple-species bacterial consortium.</title>
        <authorList>
            <person name="Albers P."/>
        </authorList>
    </citation>
    <scope>NUCLEOTIDE SEQUENCE [LARGE SCALE GENOMIC DNA]</scope>
    <source>
        <strain evidence="3 4">WDL6</strain>
    </source>
</reference>
<dbReference type="InterPro" id="IPR027417">
    <property type="entry name" value="P-loop_NTPase"/>
</dbReference>
<dbReference type="EMBL" id="LMTR01000028">
    <property type="protein sequence ID" value="KWT70758.1"/>
    <property type="molecule type" value="Genomic_DNA"/>
</dbReference>
<dbReference type="PANTHER" id="PTHR39184:SF1">
    <property type="entry name" value="PBSX PHAGE TERMINASE LARGE SUBUNIT"/>
    <property type="match status" value="1"/>
</dbReference>
<dbReference type="InterPro" id="IPR035412">
    <property type="entry name" value="Terminase_L_N"/>
</dbReference>
<evidence type="ECO:0000259" key="1">
    <source>
        <dbReference type="Pfam" id="PF04466"/>
    </source>
</evidence>
<dbReference type="Proteomes" id="UP000059074">
    <property type="component" value="Unassembled WGS sequence"/>
</dbReference>
<dbReference type="Gene3D" id="3.40.50.300">
    <property type="entry name" value="P-loop containing nucleotide triphosphate hydrolases"/>
    <property type="match status" value="1"/>
</dbReference>
<sequence length="414" mass="47047">MTTAQIRLPEKLVPVFAPARGAVQYRAAYGGRGSSKSVSFALMAAVWGYVEPLRILATRDIQVSIKESFHAELKSAIDMHDWLADHYDVGVDYLRGRNGTEFIFRGLRHGVTTIKSLAKIDLTIVEEAEDVPESSWLALEATVFRQPKSELWSVWNPRKDGSPVDQRFRKTPPSNSLVTEINWQDNPFFPKGLDELRRREQERLDPNTYAHIWEGAYLTNSDAQVLGGKWRVAEFEPQPDWDGPYQGGDFGYAQDPMAAVRCHVTGDTLYVSHEAYRNRLEIDEYERFILAKIPGFETIATRWDNARPENISYLRRNGLPRSEAVAKWPGSLEDGIAFLRSFKEIVIHPRCVNLIREARLYSHKVDRLTSDVLPAIVDAHNHGWDAVRYAVTPMIKRRTAPTVIVGTWGRTADG</sequence>
<name>A0A109BL36_HYPSL</name>
<accession>A0A109BL36</accession>
<dbReference type="AlphaFoldDB" id="A0A109BL36"/>
<dbReference type="InterPro" id="IPR052380">
    <property type="entry name" value="Viral_DNA_packaging_terminase"/>
</dbReference>
<dbReference type="InterPro" id="IPR035413">
    <property type="entry name" value="Terminase_L_C"/>
</dbReference>
<proteinExistence type="predicted"/>
<dbReference type="Pfam" id="PF04466">
    <property type="entry name" value="Terminase_3"/>
    <property type="match status" value="1"/>
</dbReference>
<gene>
    <name evidence="3" type="ORF">APY04_0819</name>
</gene>
<feature type="domain" description="Phage terminase large subunit N-terminal" evidence="1">
    <location>
        <begin position="25"/>
        <end position="215"/>
    </location>
</feature>
<keyword evidence="4" id="KW-1185">Reference proteome</keyword>
<protein>
    <submittedName>
        <fullName evidence="3">Phage terminase large subunit</fullName>
    </submittedName>
</protein>
<dbReference type="STRING" id="121290.APY04_0819"/>
<dbReference type="Pfam" id="PF17288">
    <property type="entry name" value="Terminase_3C"/>
    <property type="match status" value="1"/>
</dbReference>
<evidence type="ECO:0000313" key="4">
    <source>
        <dbReference type="Proteomes" id="UP000059074"/>
    </source>
</evidence>
<dbReference type="RefSeq" id="WP_068459922.1">
    <property type="nucleotide sequence ID" value="NZ_LMTR01000028.1"/>
</dbReference>
<evidence type="ECO:0000259" key="2">
    <source>
        <dbReference type="Pfam" id="PF17288"/>
    </source>
</evidence>